<reference evidence="3 4" key="1">
    <citation type="submission" date="2018-06" db="EMBL/GenBank/DDBJ databases">
        <title>Complete Genomes of Monosporascus.</title>
        <authorList>
            <person name="Robinson A.J."/>
            <person name="Natvig D.O."/>
        </authorList>
    </citation>
    <scope>NUCLEOTIDE SEQUENCE [LARGE SCALE GENOMIC DNA]</scope>
    <source>
        <strain evidence="3 4">CBS 609.92</strain>
    </source>
</reference>
<name>A0ABY0GWE3_9PEZI</name>
<feature type="compositionally biased region" description="Basic and acidic residues" evidence="1">
    <location>
        <begin position="348"/>
        <end position="366"/>
    </location>
</feature>
<evidence type="ECO:0000256" key="1">
    <source>
        <dbReference type="SAM" id="MobiDB-lite"/>
    </source>
</evidence>
<dbReference type="SUPFAM" id="SSF56112">
    <property type="entry name" value="Protein kinase-like (PK-like)"/>
    <property type="match status" value="1"/>
</dbReference>
<dbReference type="PROSITE" id="PS50011">
    <property type="entry name" value="PROTEIN_KINASE_DOM"/>
    <property type="match status" value="1"/>
</dbReference>
<dbReference type="InterPro" id="IPR000719">
    <property type="entry name" value="Prot_kinase_dom"/>
</dbReference>
<evidence type="ECO:0000259" key="2">
    <source>
        <dbReference type="PROSITE" id="PS50011"/>
    </source>
</evidence>
<protein>
    <recommendedName>
        <fullName evidence="2">Protein kinase domain-containing protein</fullName>
    </recommendedName>
</protein>
<sequence>MFVKAWDIIELNTHSFHLVHMAYQFNRLWKYRPGRIQPSDAERFAFYANIPVAFDALTYFLDNPNFGPRYEYVRRVGQPGIQGGALLFNERGPDSGFIRQMIVKYYDPSNDWGEASSELQILDALRGAERPINIQHNDMHLENILIGDMNMYDMEHRFSPQAKLIDFGYAKMHAVIPALENFQLAGPGTVPGGQNNPLEDTPASQKNIYDVATNIQDLATMLADVHTYSQLVTVNTRPNNTAVIMTDAGVTALHAAPITDTLRHLLFRCLAKNAADRPTLREVVQICEQHVYYTNEWNYRNLPAEAWVYETDHAIWDALNDIVLNANYYEEYQRLAFGRRGSATELGGVDRDPHVQEMRESGDDQPRNLSTRF</sequence>
<organism evidence="3 4">
    <name type="scientific">Monosporascus cannonballus</name>
    <dbReference type="NCBI Taxonomy" id="155416"/>
    <lineage>
        <taxon>Eukaryota</taxon>
        <taxon>Fungi</taxon>
        <taxon>Dikarya</taxon>
        <taxon>Ascomycota</taxon>
        <taxon>Pezizomycotina</taxon>
        <taxon>Sordariomycetes</taxon>
        <taxon>Xylariomycetidae</taxon>
        <taxon>Xylariales</taxon>
        <taxon>Xylariales incertae sedis</taxon>
        <taxon>Monosporascus</taxon>
    </lineage>
</organism>
<feature type="domain" description="Protein kinase" evidence="2">
    <location>
        <begin position="1"/>
        <end position="293"/>
    </location>
</feature>
<proteinExistence type="predicted"/>
<evidence type="ECO:0000313" key="4">
    <source>
        <dbReference type="Proteomes" id="UP000294003"/>
    </source>
</evidence>
<dbReference type="Proteomes" id="UP000294003">
    <property type="component" value="Unassembled WGS sequence"/>
</dbReference>
<gene>
    <name evidence="3" type="ORF">DL762_010054</name>
</gene>
<feature type="region of interest" description="Disordered" evidence="1">
    <location>
        <begin position="346"/>
        <end position="373"/>
    </location>
</feature>
<dbReference type="EMBL" id="QJNS01000704">
    <property type="protein sequence ID" value="RYO75383.1"/>
    <property type="molecule type" value="Genomic_DNA"/>
</dbReference>
<keyword evidence="4" id="KW-1185">Reference proteome</keyword>
<dbReference type="InterPro" id="IPR011009">
    <property type="entry name" value="Kinase-like_dom_sf"/>
</dbReference>
<accession>A0ABY0GWE3</accession>
<comment type="caution">
    <text evidence="3">The sequence shown here is derived from an EMBL/GenBank/DDBJ whole genome shotgun (WGS) entry which is preliminary data.</text>
</comment>
<dbReference type="Gene3D" id="1.10.510.10">
    <property type="entry name" value="Transferase(Phosphotransferase) domain 1"/>
    <property type="match status" value="1"/>
</dbReference>
<evidence type="ECO:0000313" key="3">
    <source>
        <dbReference type="EMBL" id="RYO75383.1"/>
    </source>
</evidence>